<feature type="transmembrane region" description="Helical" evidence="2">
    <location>
        <begin position="52"/>
        <end position="72"/>
    </location>
</feature>
<dbReference type="AlphaFoldDB" id="A0A3N2BB71"/>
<name>A0A3N2BB71_9MICO</name>
<feature type="transmembrane region" description="Helical" evidence="2">
    <location>
        <begin position="84"/>
        <end position="101"/>
    </location>
</feature>
<keyword evidence="2" id="KW-0812">Transmembrane</keyword>
<evidence type="ECO:0000313" key="3">
    <source>
        <dbReference type="EMBL" id="ROR72501.1"/>
    </source>
</evidence>
<reference evidence="3 4" key="1">
    <citation type="submission" date="2018-11" db="EMBL/GenBank/DDBJ databases">
        <title>Sequencing the genomes of 1000 actinobacteria strains.</title>
        <authorList>
            <person name="Klenk H.-P."/>
        </authorList>
    </citation>
    <scope>NUCLEOTIDE SEQUENCE [LARGE SCALE GENOMIC DNA]</scope>
    <source>
        <strain evidence="3 4">DSM 11294</strain>
    </source>
</reference>
<dbReference type="SUPFAM" id="SSF81324">
    <property type="entry name" value="Voltage-gated potassium channels"/>
    <property type="match status" value="1"/>
</dbReference>
<keyword evidence="2" id="KW-0472">Membrane</keyword>
<protein>
    <submittedName>
        <fullName evidence="3">Uncharacterized protein</fullName>
    </submittedName>
</protein>
<evidence type="ECO:0000256" key="2">
    <source>
        <dbReference type="SAM" id="Phobius"/>
    </source>
</evidence>
<feature type="region of interest" description="Disordered" evidence="1">
    <location>
        <begin position="1"/>
        <end position="40"/>
    </location>
</feature>
<evidence type="ECO:0000256" key="1">
    <source>
        <dbReference type="SAM" id="MobiDB-lite"/>
    </source>
</evidence>
<comment type="caution">
    <text evidence="3">The sequence shown here is derived from an EMBL/GenBank/DDBJ whole genome shotgun (WGS) entry which is preliminary data.</text>
</comment>
<dbReference type="OrthoDB" id="3428146at2"/>
<feature type="region of interest" description="Disordered" evidence="1">
    <location>
        <begin position="231"/>
        <end position="269"/>
    </location>
</feature>
<sequence length="269" mass="28811">MSSEGTSSAGERSPQSRKAQATSAAKELRETSSGQVSQERAEELQERWDRRLVWPVLGAAVISVPAVFLTLLDEPWEMIGHIGLWITSAVLVVEVVVLFLVSPKKVDWLKRNWWLVGLTALVILGVVFSFGPMQILRLVRSVGALRVLRAKQVARAGESLQSKGSSPWLPLLGKVLATVVVAAFVIIALIDPESEFRTFLEDLVGEEFAIAAAVAAGLLTMGAMYLIVRSPKDKDDDEGDDGDGDADGESDGADGSATGTSATEPRADP</sequence>
<dbReference type="EMBL" id="RKHK01000001">
    <property type="protein sequence ID" value="ROR72501.1"/>
    <property type="molecule type" value="Genomic_DNA"/>
</dbReference>
<feature type="transmembrane region" description="Helical" evidence="2">
    <location>
        <begin position="113"/>
        <end position="131"/>
    </location>
</feature>
<feature type="compositionally biased region" description="Acidic residues" evidence="1">
    <location>
        <begin position="235"/>
        <end position="252"/>
    </location>
</feature>
<dbReference type="Gene3D" id="1.10.287.70">
    <property type="match status" value="1"/>
</dbReference>
<organism evidence="3 4">
    <name type="scientific">Bogoriella caseilytica</name>
    <dbReference type="NCBI Taxonomy" id="56055"/>
    <lineage>
        <taxon>Bacteria</taxon>
        <taxon>Bacillati</taxon>
        <taxon>Actinomycetota</taxon>
        <taxon>Actinomycetes</taxon>
        <taxon>Micrococcales</taxon>
        <taxon>Bogoriellaceae</taxon>
        <taxon>Bogoriella</taxon>
    </lineage>
</organism>
<dbReference type="RefSeq" id="WP_123303051.1">
    <property type="nucleotide sequence ID" value="NZ_RKHK01000001.1"/>
</dbReference>
<accession>A0A3N2BB71</accession>
<proteinExistence type="predicted"/>
<keyword evidence="4" id="KW-1185">Reference proteome</keyword>
<feature type="compositionally biased region" description="Polar residues" evidence="1">
    <location>
        <begin position="1"/>
        <end position="10"/>
    </location>
</feature>
<feature type="transmembrane region" description="Helical" evidence="2">
    <location>
        <begin position="171"/>
        <end position="190"/>
    </location>
</feature>
<gene>
    <name evidence="3" type="ORF">EDD31_0852</name>
</gene>
<dbReference type="Proteomes" id="UP000280668">
    <property type="component" value="Unassembled WGS sequence"/>
</dbReference>
<evidence type="ECO:0000313" key="4">
    <source>
        <dbReference type="Proteomes" id="UP000280668"/>
    </source>
</evidence>
<feature type="transmembrane region" description="Helical" evidence="2">
    <location>
        <begin position="210"/>
        <end position="228"/>
    </location>
</feature>
<keyword evidence="2" id="KW-1133">Transmembrane helix</keyword>